<protein>
    <recommendedName>
        <fullName evidence="3">Initiator Rep protein domain-containing protein</fullName>
    </recommendedName>
</protein>
<dbReference type="KEGG" id="rmar:GBA65_21085"/>
<dbReference type="RefSeq" id="WP_166398672.1">
    <property type="nucleotide sequence ID" value="NZ_CP045122.1"/>
</dbReference>
<dbReference type="InterPro" id="IPR018777">
    <property type="entry name" value="Replication_initiator_prot_A"/>
</dbReference>
<dbReference type="Proteomes" id="UP000502706">
    <property type="component" value="Plasmid unnamed1"/>
</dbReference>
<dbReference type="AlphaFoldDB" id="A0A6G8Q3D5"/>
<keyword evidence="1" id="KW-0614">Plasmid</keyword>
<sequence>MGLERAGVAAESRERQPEMVALELNLEESYLFSGSPDRMAAKVREYTHAIQLPNGRPGKRTLRFTPSAEYGDLDAFDRDVYVAMIFLVQMHGGMPADGKVSFSLYELVKILNLPHKGQSFRKVRESILRQNKLQIDGEMYSKETRSYESEHFSVWRVHFKANLDKYGRASEHHTVTFDEVMVRSYQAGYIKQLDANFYFSLDKKHARPLYGRIDVGREGGLMCEFSLSDVKEALSMAASYKAPSQIKRALGPAHEELLLKGFLKDVSYPRMGWCATRWRRSSRTLDRTLPSAGGAWRKTRRYGR</sequence>
<gene>
    <name evidence="1" type="ORF">GBA65_21085</name>
</gene>
<proteinExistence type="predicted"/>
<dbReference type="Pfam" id="PF10134">
    <property type="entry name" value="RPA"/>
    <property type="match status" value="1"/>
</dbReference>
<accession>A0A6G8Q3D5</accession>
<dbReference type="EMBL" id="CP045122">
    <property type="protein sequence ID" value="QIN80958.1"/>
    <property type="molecule type" value="Genomic_DNA"/>
</dbReference>
<evidence type="ECO:0000313" key="2">
    <source>
        <dbReference type="Proteomes" id="UP000502706"/>
    </source>
</evidence>
<keyword evidence="2" id="KW-1185">Reference proteome</keyword>
<name>A0A6G8Q3D5_9ACTN</name>
<organism evidence="1 2">
    <name type="scientific">Rubrobacter marinus</name>
    <dbReference type="NCBI Taxonomy" id="2653852"/>
    <lineage>
        <taxon>Bacteria</taxon>
        <taxon>Bacillati</taxon>
        <taxon>Actinomycetota</taxon>
        <taxon>Rubrobacteria</taxon>
        <taxon>Rubrobacterales</taxon>
        <taxon>Rubrobacteraceae</taxon>
        <taxon>Rubrobacter</taxon>
    </lineage>
</organism>
<evidence type="ECO:0000313" key="1">
    <source>
        <dbReference type="EMBL" id="QIN80958.1"/>
    </source>
</evidence>
<evidence type="ECO:0008006" key="3">
    <source>
        <dbReference type="Google" id="ProtNLM"/>
    </source>
</evidence>
<geneLocation type="plasmid" evidence="1 2">
    <name>unnamed1</name>
</geneLocation>
<reference evidence="1 2" key="1">
    <citation type="submission" date="2019-10" db="EMBL/GenBank/DDBJ databases">
        <title>Rubrobacter sp nov SCSIO 52915 isolated from a deep-sea sediment in the South China Sea.</title>
        <authorList>
            <person name="Chen R.W."/>
        </authorList>
    </citation>
    <scope>NUCLEOTIDE SEQUENCE [LARGE SCALE GENOMIC DNA]</scope>
    <source>
        <strain evidence="1 2">SCSIO 52915</strain>
        <plasmid evidence="1 2">unnamed1</plasmid>
    </source>
</reference>